<evidence type="ECO:0000256" key="7">
    <source>
        <dbReference type="ARBA" id="ARBA00019179"/>
    </source>
</evidence>
<evidence type="ECO:0000256" key="2">
    <source>
        <dbReference type="ARBA" id="ARBA00001946"/>
    </source>
</evidence>
<keyword evidence="12 14" id="KW-0378">Hydrolase</keyword>
<evidence type="ECO:0000256" key="8">
    <source>
        <dbReference type="ARBA" id="ARBA00022490"/>
    </source>
</evidence>
<comment type="cofactor">
    <cofactor evidence="14 15">
        <name>Mn(2+)</name>
        <dbReference type="ChEBI" id="CHEBI:29035"/>
    </cofactor>
    <cofactor evidence="14 15">
        <name>Mg(2+)</name>
        <dbReference type="ChEBI" id="CHEBI:18420"/>
    </cofactor>
    <text evidence="14 15">Manganese or magnesium. Binds 1 divalent metal ion per monomer in the absence of substrate. May bind a second metal ion after substrate binding.</text>
</comment>
<keyword evidence="13 14" id="KW-0464">Manganese</keyword>
<dbReference type="PANTHER" id="PTHR10954:SF18">
    <property type="entry name" value="RIBONUCLEASE HII"/>
    <property type="match status" value="1"/>
</dbReference>
<dbReference type="GO" id="GO:0030145">
    <property type="term" value="F:manganese ion binding"/>
    <property type="evidence" value="ECO:0007669"/>
    <property type="project" value="UniProtKB-UniRule"/>
</dbReference>
<evidence type="ECO:0000256" key="14">
    <source>
        <dbReference type="HAMAP-Rule" id="MF_00052"/>
    </source>
</evidence>
<dbReference type="NCBIfam" id="NF000595">
    <property type="entry name" value="PRK00015.1-3"/>
    <property type="match status" value="1"/>
</dbReference>
<evidence type="ECO:0000256" key="16">
    <source>
        <dbReference type="RuleBase" id="RU003515"/>
    </source>
</evidence>
<keyword evidence="11 14" id="KW-0255">Endonuclease</keyword>
<dbReference type="Gene3D" id="3.30.420.10">
    <property type="entry name" value="Ribonuclease H-like superfamily/Ribonuclease H"/>
    <property type="match status" value="1"/>
</dbReference>
<organism evidence="18 19">
    <name type="scientific">Candidatus Ozemobacter sibiricus</name>
    <dbReference type="NCBI Taxonomy" id="2268124"/>
    <lineage>
        <taxon>Bacteria</taxon>
        <taxon>Candidatus Ozemobacteria</taxon>
        <taxon>Candidatus Ozemobacterales</taxon>
        <taxon>Candidatus Ozemobacteraceae</taxon>
        <taxon>Candidatus Ozemobacter</taxon>
    </lineage>
</organism>
<comment type="function">
    <text evidence="3 14 16">Endonuclease that specifically degrades the RNA of RNA-DNA hybrids.</text>
</comment>
<dbReference type="NCBIfam" id="NF000594">
    <property type="entry name" value="PRK00015.1-1"/>
    <property type="match status" value="1"/>
</dbReference>
<dbReference type="InterPro" id="IPR024567">
    <property type="entry name" value="RNase_HII/HIII_dom"/>
</dbReference>
<dbReference type="HAMAP" id="MF_00052_B">
    <property type="entry name" value="RNase_HII_B"/>
    <property type="match status" value="1"/>
</dbReference>
<evidence type="ECO:0000256" key="5">
    <source>
        <dbReference type="ARBA" id="ARBA00007383"/>
    </source>
</evidence>
<proteinExistence type="inferred from homology"/>
<dbReference type="GO" id="GO:0005737">
    <property type="term" value="C:cytoplasm"/>
    <property type="evidence" value="ECO:0007669"/>
    <property type="project" value="UniProtKB-SubCell"/>
</dbReference>
<dbReference type="Proteomes" id="UP000252355">
    <property type="component" value="Unassembled WGS sequence"/>
</dbReference>
<dbReference type="GO" id="GO:0003723">
    <property type="term" value="F:RNA binding"/>
    <property type="evidence" value="ECO:0007669"/>
    <property type="project" value="UniProtKB-UniRule"/>
</dbReference>
<evidence type="ECO:0000256" key="10">
    <source>
        <dbReference type="ARBA" id="ARBA00022723"/>
    </source>
</evidence>
<dbReference type="EC" id="3.1.26.4" evidence="6 14"/>
<dbReference type="InterPro" id="IPR036397">
    <property type="entry name" value="RNaseH_sf"/>
</dbReference>
<dbReference type="GO" id="GO:0043137">
    <property type="term" value="P:DNA replication, removal of RNA primer"/>
    <property type="evidence" value="ECO:0007669"/>
    <property type="project" value="TreeGrafter"/>
</dbReference>
<comment type="subcellular location">
    <subcellularLocation>
        <location evidence="4 14">Cytoplasm</location>
    </subcellularLocation>
</comment>
<protein>
    <recommendedName>
        <fullName evidence="7 14">Ribonuclease HII</fullName>
        <shortName evidence="14">RNase HII</shortName>
        <ecNumber evidence="6 14">3.1.26.4</ecNumber>
    </recommendedName>
</protein>
<dbReference type="Pfam" id="PF01351">
    <property type="entry name" value="RNase_HII"/>
    <property type="match status" value="1"/>
</dbReference>
<comment type="similarity">
    <text evidence="5 14 16">Belongs to the RNase HII family.</text>
</comment>
<evidence type="ECO:0000259" key="17">
    <source>
        <dbReference type="PROSITE" id="PS51975"/>
    </source>
</evidence>
<evidence type="ECO:0000256" key="15">
    <source>
        <dbReference type="PROSITE-ProRule" id="PRU01319"/>
    </source>
</evidence>
<dbReference type="CDD" id="cd07182">
    <property type="entry name" value="RNase_HII_bacteria_HII_like"/>
    <property type="match status" value="1"/>
</dbReference>
<keyword evidence="10 14" id="KW-0479">Metal-binding</keyword>
<gene>
    <name evidence="14" type="primary">rnhB</name>
    <name evidence="18" type="ORF">OZSIB_0597</name>
</gene>
<evidence type="ECO:0000313" key="19">
    <source>
        <dbReference type="Proteomes" id="UP000252355"/>
    </source>
</evidence>
<sequence length="236" mass="26140">MVPIAENRRGSQSADGRSARDLWRFEAEAWAQGYSLVAGGDEAGRGPWAGPVVAAFVILRREDPIAGVDDSKKLTRERRRELFDEIRARALAYGIGEASPREIDRLNILEATRLAFQRAFAALTPAPDFVLLDHIRLGWLRVPSRSFPKGDSLSASIAAASILAKETRDRHMEAMDQAFPGYGFGRHMGYGTPEHQEALRRLGPCEIHRRSFKPVACLCQKPVGITPSLFASEEVE</sequence>
<dbReference type="InterPro" id="IPR022898">
    <property type="entry name" value="RNase_HII"/>
</dbReference>
<evidence type="ECO:0000256" key="13">
    <source>
        <dbReference type="ARBA" id="ARBA00023211"/>
    </source>
</evidence>
<feature type="domain" description="RNase H type-2" evidence="17">
    <location>
        <begin position="35"/>
        <end position="224"/>
    </location>
</feature>
<feature type="binding site" evidence="14 15">
    <location>
        <position position="41"/>
    </location>
    <ligand>
        <name>a divalent metal cation</name>
        <dbReference type="ChEBI" id="CHEBI:60240"/>
    </ligand>
</feature>
<keyword evidence="9 14" id="KW-0540">Nuclease</keyword>
<dbReference type="InterPro" id="IPR012337">
    <property type="entry name" value="RNaseH-like_sf"/>
</dbReference>
<evidence type="ECO:0000256" key="11">
    <source>
        <dbReference type="ARBA" id="ARBA00022759"/>
    </source>
</evidence>
<feature type="binding site" evidence="14 15">
    <location>
        <position position="42"/>
    </location>
    <ligand>
        <name>a divalent metal cation</name>
        <dbReference type="ChEBI" id="CHEBI:60240"/>
    </ligand>
</feature>
<dbReference type="SUPFAM" id="SSF53098">
    <property type="entry name" value="Ribonuclease H-like"/>
    <property type="match status" value="1"/>
</dbReference>
<comment type="cofactor">
    <cofactor evidence="2">
        <name>Mg(2+)</name>
        <dbReference type="ChEBI" id="CHEBI:18420"/>
    </cofactor>
</comment>
<keyword evidence="8 14" id="KW-0963">Cytoplasm</keyword>
<feature type="binding site" evidence="14 15">
    <location>
        <position position="133"/>
    </location>
    <ligand>
        <name>a divalent metal cation</name>
        <dbReference type="ChEBI" id="CHEBI:60240"/>
    </ligand>
</feature>
<dbReference type="GO" id="GO:0006298">
    <property type="term" value="P:mismatch repair"/>
    <property type="evidence" value="ECO:0007669"/>
    <property type="project" value="TreeGrafter"/>
</dbReference>
<name>A0A367ZTI9_9BACT</name>
<dbReference type="InterPro" id="IPR001352">
    <property type="entry name" value="RNase_HII/HIII"/>
</dbReference>
<evidence type="ECO:0000256" key="6">
    <source>
        <dbReference type="ARBA" id="ARBA00012180"/>
    </source>
</evidence>
<evidence type="ECO:0000256" key="12">
    <source>
        <dbReference type="ARBA" id="ARBA00022801"/>
    </source>
</evidence>
<dbReference type="GO" id="GO:0032299">
    <property type="term" value="C:ribonuclease H2 complex"/>
    <property type="evidence" value="ECO:0007669"/>
    <property type="project" value="TreeGrafter"/>
</dbReference>
<evidence type="ECO:0000256" key="9">
    <source>
        <dbReference type="ARBA" id="ARBA00022722"/>
    </source>
</evidence>
<reference evidence="18 19" key="1">
    <citation type="submission" date="2018-05" db="EMBL/GenBank/DDBJ databases">
        <title>A metagenomic window into the 2 km-deep terrestrial subsurface aquifer revealed taxonomically and functionally diverse microbial community comprising novel uncultured bacterial lineages.</title>
        <authorList>
            <person name="Kadnikov V.V."/>
            <person name="Mardanov A.V."/>
            <person name="Beletsky A.V."/>
            <person name="Banks D."/>
            <person name="Pimenov N.V."/>
            <person name="Frank Y.A."/>
            <person name="Karnachuk O.V."/>
            <person name="Ravin N.V."/>
        </authorList>
    </citation>
    <scope>NUCLEOTIDE SEQUENCE [LARGE SCALE GENOMIC DNA]</scope>
    <source>
        <strain evidence="18">BY5</strain>
    </source>
</reference>
<dbReference type="GO" id="GO:0004523">
    <property type="term" value="F:RNA-DNA hybrid ribonuclease activity"/>
    <property type="evidence" value="ECO:0007669"/>
    <property type="project" value="UniProtKB-UniRule"/>
</dbReference>
<dbReference type="PROSITE" id="PS51975">
    <property type="entry name" value="RNASE_H_2"/>
    <property type="match status" value="1"/>
</dbReference>
<evidence type="ECO:0000313" key="18">
    <source>
        <dbReference type="EMBL" id="RCK81463.1"/>
    </source>
</evidence>
<dbReference type="EMBL" id="QOQW01000001">
    <property type="protein sequence ID" value="RCK81463.1"/>
    <property type="molecule type" value="Genomic_DNA"/>
</dbReference>
<evidence type="ECO:0000256" key="4">
    <source>
        <dbReference type="ARBA" id="ARBA00004496"/>
    </source>
</evidence>
<evidence type="ECO:0000256" key="1">
    <source>
        <dbReference type="ARBA" id="ARBA00000077"/>
    </source>
</evidence>
<dbReference type="AlphaFoldDB" id="A0A367ZTI9"/>
<dbReference type="PANTHER" id="PTHR10954">
    <property type="entry name" value="RIBONUCLEASE H2 SUBUNIT A"/>
    <property type="match status" value="1"/>
</dbReference>
<comment type="caution">
    <text evidence="18">The sequence shown here is derived from an EMBL/GenBank/DDBJ whole genome shotgun (WGS) entry which is preliminary data.</text>
</comment>
<comment type="catalytic activity">
    <reaction evidence="1 14 15 16">
        <text>Endonucleolytic cleavage to 5'-phosphomonoester.</text>
        <dbReference type="EC" id="3.1.26.4"/>
    </reaction>
</comment>
<accession>A0A367ZTI9</accession>
<evidence type="ECO:0000256" key="3">
    <source>
        <dbReference type="ARBA" id="ARBA00004065"/>
    </source>
</evidence>